<name>A0A640WI95_9GAMM</name>
<evidence type="ECO:0000313" key="1">
    <source>
        <dbReference type="EMBL" id="KAA0020305.1"/>
    </source>
</evidence>
<protein>
    <submittedName>
        <fullName evidence="1">Ester cyclase</fullName>
    </submittedName>
</protein>
<dbReference type="Proteomes" id="UP000466024">
    <property type="component" value="Unassembled WGS sequence"/>
</dbReference>
<dbReference type="InterPro" id="IPR009959">
    <property type="entry name" value="Cyclase_SnoaL-like"/>
</dbReference>
<dbReference type="SUPFAM" id="SSF54427">
    <property type="entry name" value="NTF2-like"/>
    <property type="match status" value="1"/>
</dbReference>
<dbReference type="Pfam" id="PF07366">
    <property type="entry name" value="SnoaL"/>
    <property type="match status" value="1"/>
</dbReference>
<dbReference type="RefSeq" id="WP_149433431.1">
    <property type="nucleotide sequence ID" value="NZ_VTPX01000001.1"/>
</dbReference>
<dbReference type="PANTHER" id="PTHR38436">
    <property type="entry name" value="POLYKETIDE CYCLASE SNOAL-LIKE DOMAIN"/>
    <property type="match status" value="1"/>
</dbReference>
<organism evidence="1 2">
    <name type="scientific">Salinicola corii</name>
    <dbReference type="NCBI Taxonomy" id="2606937"/>
    <lineage>
        <taxon>Bacteria</taxon>
        <taxon>Pseudomonadati</taxon>
        <taxon>Pseudomonadota</taxon>
        <taxon>Gammaproteobacteria</taxon>
        <taxon>Oceanospirillales</taxon>
        <taxon>Halomonadaceae</taxon>
        <taxon>Salinicola</taxon>
    </lineage>
</organism>
<dbReference type="AlphaFoldDB" id="A0A640WI95"/>
<dbReference type="EMBL" id="VTPX01000001">
    <property type="protein sequence ID" value="KAA0020305.1"/>
    <property type="molecule type" value="Genomic_DNA"/>
</dbReference>
<dbReference type="GO" id="GO:0030638">
    <property type="term" value="P:polyketide metabolic process"/>
    <property type="evidence" value="ECO:0007669"/>
    <property type="project" value="InterPro"/>
</dbReference>
<evidence type="ECO:0000313" key="2">
    <source>
        <dbReference type="Proteomes" id="UP000466024"/>
    </source>
</evidence>
<keyword evidence="2" id="KW-1185">Reference proteome</keyword>
<proteinExistence type="predicted"/>
<reference evidence="1 2" key="1">
    <citation type="submission" date="2019-08" db="EMBL/GenBank/DDBJ databases">
        <title>Bioinformatics analysis of the strain L3 and L5.</title>
        <authorList>
            <person name="Li X."/>
        </authorList>
    </citation>
    <scope>NUCLEOTIDE SEQUENCE [LARGE SCALE GENOMIC DNA]</scope>
    <source>
        <strain evidence="1 2">L3</strain>
    </source>
</reference>
<accession>A0A640WI95</accession>
<gene>
    <name evidence="1" type="ORF">F0A16_00375</name>
</gene>
<sequence>MDLKPRYEAYITCLNARDLEGLDEFVSDAVIHNGSTIGISGYREMLAGNYRDIPDLHFVVERLVSDASIVGSRLRFDCHPQAEFLGLRVDGRRVVFHENVFYRFAEGKIQEVWSVIDKAAIERQLFGL</sequence>
<dbReference type="PANTHER" id="PTHR38436:SF1">
    <property type="entry name" value="ESTER CYCLASE"/>
    <property type="match status" value="1"/>
</dbReference>
<dbReference type="Gene3D" id="3.10.450.50">
    <property type="match status" value="1"/>
</dbReference>
<comment type="caution">
    <text evidence="1">The sequence shown here is derived from an EMBL/GenBank/DDBJ whole genome shotgun (WGS) entry which is preliminary data.</text>
</comment>
<dbReference type="InterPro" id="IPR032710">
    <property type="entry name" value="NTF2-like_dom_sf"/>
</dbReference>